<proteinExistence type="predicted"/>
<comment type="caution">
    <text evidence="2">The sequence shown here is derived from an EMBL/GenBank/DDBJ whole genome shotgun (WGS) entry which is preliminary data.</text>
</comment>
<keyword evidence="3" id="KW-1185">Reference proteome</keyword>
<dbReference type="Proteomes" id="UP001174934">
    <property type="component" value="Unassembled WGS sequence"/>
</dbReference>
<gene>
    <name evidence="2" type="ORF">B0T17DRAFT_619218</name>
</gene>
<dbReference type="EMBL" id="JAULSR010000006">
    <property type="protein sequence ID" value="KAK0615581.1"/>
    <property type="molecule type" value="Genomic_DNA"/>
</dbReference>
<feature type="compositionally biased region" description="Low complexity" evidence="1">
    <location>
        <begin position="282"/>
        <end position="295"/>
    </location>
</feature>
<reference evidence="2" key="1">
    <citation type="submission" date="2023-06" db="EMBL/GenBank/DDBJ databases">
        <title>Genome-scale phylogeny and comparative genomics of the fungal order Sordariales.</title>
        <authorList>
            <consortium name="Lawrence Berkeley National Laboratory"/>
            <person name="Hensen N."/>
            <person name="Bonometti L."/>
            <person name="Westerberg I."/>
            <person name="Brannstrom I.O."/>
            <person name="Guillou S."/>
            <person name="Cros-Aarteil S."/>
            <person name="Calhoun S."/>
            <person name="Haridas S."/>
            <person name="Kuo A."/>
            <person name="Mondo S."/>
            <person name="Pangilinan J."/>
            <person name="Riley R."/>
            <person name="LaButti K."/>
            <person name="Andreopoulos B."/>
            <person name="Lipzen A."/>
            <person name="Chen C."/>
            <person name="Yanf M."/>
            <person name="Daum C."/>
            <person name="Ng V."/>
            <person name="Clum A."/>
            <person name="Steindorff A."/>
            <person name="Ohm R."/>
            <person name="Martin F."/>
            <person name="Silar P."/>
            <person name="Natvig D."/>
            <person name="Lalanne C."/>
            <person name="Gautier V."/>
            <person name="Ament-velasquez S.L."/>
            <person name="Kruys A."/>
            <person name="Hutchinson M.I."/>
            <person name="Powell A.J."/>
            <person name="Barry K."/>
            <person name="Miller A.N."/>
            <person name="Grigoriev I.V."/>
            <person name="Debuchy R."/>
            <person name="Gladieux P."/>
            <person name="Thoren M.H."/>
            <person name="Johannesson H."/>
        </authorList>
    </citation>
    <scope>NUCLEOTIDE SEQUENCE</scope>
    <source>
        <strain evidence="2">SMH3391-2</strain>
    </source>
</reference>
<protein>
    <submittedName>
        <fullName evidence="2">Uncharacterized protein</fullName>
    </submittedName>
</protein>
<accession>A0AA39WHM7</accession>
<feature type="region of interest" description="Disordered" evidence="1">
    <location>
        <begin position="273"/>
        <end position="301"/>
    </location>
</feature>
<evidence type="ECO:0000256" key="1">
    <source>
        <dbReference type="SAM" id="MobiDB-lite"/>
    </source>
</evidence>
<feature type="compositionally biased region" description="Polar residues" evidence="1">
    <location>
        <begin position="1"/>
        <end position="15"/>
    </location>
</feature>
<organism evidence="2 3">
    <name type="scientific">Bombardia bombarda</name>
    <dbReference type="NCBI Taxonomy" id="252184"/>
    <lineage>
        <taxon>Eukaryota</taxon>
        <taxon>Fungi</taxon>
        <taxon>Dikarya</taxon>
        <taxon>Ascomycota</taxon>
        <taxon>Pezizomycotina</taxon>
        <taxon>Sordariomycetes</taxon>
        <taxon>Sordariomycetidae</taxon>
        <taxon>Sordariales</taxon>
        <taxon>Lasiosphaeriaceae</taxon>
        <taxon>Bombardia</taxon>
    </lineage>
</organism>
<evidence type="ECO:0000313" key="3">
    <source>
        <dbReference type="Proteomes" id="UP001174934"/>
    </source>
</evidence>
<evidence type="ECO:0000313" key="2">
    <source>
        <dbReference type="EMBL" id="KAK0615581.1"/>
    </source>
</evidence>
<name>A0AA39WHM7_9PEZI</name>
<dbReference type="AlphaFoldDB" id="A0AA39WHM7"/>
<sequence>MSRQPSETRTLTTFPTEGLPSPQITPNPRTHPVRYESGNSAPIAIQLNRWFCCRCAEKKYRDPVGMVNNDGLGAQYTECWRDSCKHAKCHNCALSQNHEQASVIRTVGGLHASPCFVDPRYWECHCGEWQGNVFDARCVLALTPCTNPSCAFKWRGELGVLLGSTIVMNVYGQRLGSADQSLAVTDGPWHLQRRALGDARCVLLEEFRDSEVWGSEARASVAEKARVWGEGEPAPRYPYRASPPSLAGQDGGCPEYKLEYLVGIPLVPGGGDYGSSVTEGGSARNSSSSRPYFSSWEGGQM</sequence>
<feature type="region of interest" description="Disordered" evidence="1">
    <location>
        <begin position="1"/>
        <end position="34"/>
    </location>
</feature>